<comment type="caution">
    <text evidence="2">The sequence shown here is derived from an EMBL/GenBank/DDBJ whole genome shotgun (WGS) entry which is preliminary data.</text>
</comment>
<accession>A0ABV9D870</accession>
<dbReference type="Proteomes" id="UP001595955">
    <property type="component" value="Unassembled WGS sequence"/>
</dbReference>
<name>A0ABV9D870_9MICO</name>
<proteinExistence type="predicted"/>
<reference evidence="3" key="1">
    <citation type="journal article" date="2019" name="Int. J. Syst. Evol. Microbiol.">
        <title>The Global Catalogue of Microorganisms (GCM) 10K type strain sequencing project: providing services to taxonomists for standard genome sequencing and annotation.</title>
        <authorList>
            <consortium name="The Broad Institute Genomics Platform"/>
            <consortium name="The Broad Institute Genome Sequencing Center for Infectious Disease"/>
            <person name="Wu L."/>
            <person name="Ma J."/>
        </authorList>
    </citation>
    <scope>NUCLEOTIDE SEQUENCE [LARGE SCALE GENOMIC DNA]</scope>
    <source>
        <strain evidence="3">JCM 3369</strain>
    </source>
</reference>
<feature type="transmembrane region" description="Helical" evidence="1">
    <location>
        <begin position="23"/>
        <end position="49"/>
    </location>
</feature>
<sequence>MSAPADRTRIVTGRAVPGWSLRLALAVTVLGCAALVVDNSAQVAIAVALAAGLAWRPDGALAALTVALLAGMLLVGVPGPLSGQASALVLGTHALLRLASLAGATGARARVEVGVLAAEVRPFVGIQALAQLLALGGGLLAASAPVPWFAAAAAAGLVVVAWATLVPMLAATGRRAPR</sequence>
<gene>
    <name evidence="2" type="ORF">ACFO3F_03095</name>
</gene>
<evidence type="ECO:0000313" key="2">
    <source>
        <dbReference type="EMBL" id="MFC4554224.1"/>
    </source>
</evidence>
<evidence type="ECO:0000256" key="1">
    <source>
        <dbReference type="SAM" id="Phobius"/>
    </source>
</evidence>
<keyword evidence="1" id="KW-0472">Membrane</keyword>
<evidence type="ECO:0008006" key="4">
    <source>
        <dbReference type="Google" id="ProtNLM"/>
    </source>
</evidence>
<feature type="transmembrane region" description="Helical" evidence="1">
    <location>
        <begin position="148"/>
        <end position="171"/>
    </location>
</feature>
<dbReference type="EMBL" id="JBHSGF010000002">
    <property type="protein sequence ID" value="MFC4554224.1"/>
    <property type="molecule type" value="Genomic_DNA"/>
</dbReference>
<keyword evidence="1" id="KW-1133">Transmembrane helix</keyword>
<protein>
    <recommendedName>
        <fullName evidence="4">Rod shape-determining protein MreD</fullName>
    </recommendedName>
</protein>
<organism evidence="2 3">
    <name type="scientific">Georgenia faecalis</name>
    <dbReference type="NCBI Taxonomy" id="2483799"/>
    <lineage>
        <taxon>Bacteria</taxon>
        <taxon>Bacillati</taxon>
        <taxon>Actinomycetota</taxon>
        <taxon>Actinomycetes</taxon>
        <taxon>Micrococcales</taxon>
        <taxon>Bogoriellaceae</taxon>
        <taxon>Georgenia</taxon>
    </lineage>
</organism>
<keyword evidence="3" id="KW-1185">Reference proteome</keyword>
<keyword evidence="1" id="KW-0812">Transmembrane</keyword>
<feature type="transmembrane region" description="Helical" evidence="1">
    <location>
        <begin position="61"/>
        <end position="81"/>
    </location>
</feature>
<dbReference type="RefSeq" id="WP_122824764.1">
    <property type="nucleotide sequence ID" value="NZ_CP033325.1"/>
</dbReference>
<evidence type="ECO:0000313" key="3">
    <source>
        <dbReference type="Proteomes" id="UP001595955"/>
    </source>
</evidence>